<dbReference type="Gene3D" id="3.30.700.10">
    <property type="entry name" value="Glycoprotein, Type 4 Pilin"/>
    <property type="match status" value="1"/>
</dbReference>
<dbReference type="NCBIfam" id="TIGR02532">
    <property type="entry name" value="IV_pilin_GFxxxE"/>
    <property type="match status" value="1"/>
</dbReference>
<comment type="caution">
    <text evidence="2">The sequence shown here is derived from an EMBL/GenBank/DDBJ whole genome shotgun (WGS) entry which is preliminary data.</text>
</comment>
<keyword evidence="1" id="KW-0472">Membrane</keyword>
<gene>
    <name evidence="2" type="ORF">S01H1_55642</name>
</gene>
<dbReference type="AlphaFoldDB" id="X0WQ30"/>
<organism evidence="2">
    <name type="scientific">marine sediment metagenome</name>
    <dbReference type="NCBI Taxonomy" id="412755"/>
    <lineage>
        <taxon>unclassified sequences</taxon>
        <taxon>metagenomes</taxon>
        <taxon>ecological metagenomes</taxon>
    </lineage>
</organism>
<name>X0WQ30_9ZZZZ</name>
<keyword evidence="1" id="KW-1133">Transmembrane helix</keyword>
<feature type="transmembrane region" description="Helical" evidence="1">
    <location>
        <begin position="6"/>
        <end position="30"/>
    </location>
</feature>
<evidence type="ECO:0000256" key="1">
    <source>
        <dbReference type="SAM" id="Phobius"/>
    </source>
</evidence>
<feature type="non-terminal residue" evidence="2">
    <location>
        <position position="36"/>
    </location>
</feature>
<dbReference type="Pfam" id="PF07963">
    <property type="entry name" value="N_methyl"/>
    <property type="match status" value="1"/>
</dbReference>
<dbReference type="InterPro" id="IPR012902">
    <property type="entry name" value="N_methyl_site"/>
</dbReference>
<accession>X0WQ30</accession>
<keyword evidence="1" id="KW-0812">Transmembrane</keyword>
<dbReference type="InterPro" id="IPR045584">
    <property type="entry name" value="Pilin-like"/>
</dbReference>
<sequence>MDKRKAFTLVELLVVIAIIAILMAILMPALKLAKEQ</sequence>
<dbReference type="SUPFAM" id="SSF54523">
    <property type="entry name" value="Pili subunits"/>
    <property type="match status" value="1"/>
</dbReference>
<reference evidence="2" key="1">
    <citation type="journal article" date="2014" name="Front. Microbiol.">
        <title>High frequency of phylogenetically diverse reductive dehalogenase-homologous genes in deep subseafloor sedimentary metagenomes.</title>
        <authorList>
            <person name="Kawai M."/>
            <person name="Futagami T."/>
            <person name="Toyoda A."/>
            <person name="Takaki Y."/>
            <person name="Nishi S."/>
            <person name="Hori S."/>
            <person name="Arai W."/>
            <person name="Tsubouchi T."/>
            <person name="Morono Y."/>
            <person name="Uchiyama I."/>
            <person name="Ito T."/>
            <person name="Fujiyama A."/>
            <person name="Inagaki F."/>
            <person name="Takami H."/>
        </authorList>
    </citation>
    <scope>NUCLEOTIDE SEQUENCE</scope>
    <source>
        <strain evidence="2">Expedition CK06-06</strain>
    </source>
</reference>
<evidence type="ECO:0008006" key="3">
    <source>
        <dbReference type="Google" id="ProtNLM"/>
    </source>
</evidence>
<dbReference type="EMBL" id="BARS01036180">
    <property type="protein sequence ID" value="GAG26623.1"/>
    <property type="molecule type" value="Genomic_DNA"/>
</dbReference>
<proteinExistence type="predicted"/>
<evidence type="ECO:0000313" key="2">
    <source>
        <dbReference type="EMBL" id="GAG26623.1"/>
    </source>
</evidence>
<protein>
    <recommendedName>
        <fullName evidence="3">Type II secretion system protein GspG C-terminal domain-containing protein</fullName>
    </recommendedName>
</protein>